<dbReference type="EMBL" id="UOFL01000046">
    <property type="protein sequence ID" value="VAW73582.1"/>
    <property type="molecule type" value="Genomic_DNA"/>
</dbReference>
<dbReference type="AlphaFoldDB" id="A0A3B0YE48"/>
<evidence type="ECO:0000313" key="2">
    <source>
        <dbReference type="EMBL" id="VAW73582.1"/>
    </source>
</evidence>
<feature type="domain" description="Peptidase M28" evidence="1">
    <location>
        <begin position="1"/>
        <end position="150"/>
    </location>
</feature>
<protein>
    <recommendedName>
        <fullName evidence="1">Peptidase M28 domain-containing protein</fullName>
    </recommendedName>
</protein>
<dbReference type="InterPro" id="IPR007484">
    <property type="entry name" value="Peptidase_M28"/>
</dbReference>
<proteinExistence type="predicted"/>
<gene>
    <name evidence="2" type="ORF">MNBD_GAMMA12-882</name>
</gene>
<organism evidence="2">
    <name type="scientific">hydrothermal vent metagenome</name>
    <dbReference type="NCBI Taxonomy" id="652676"/>
    <lineage>
        <taxon>unclassified sequences</taxon>
        <taxon>metagenomes</taxon>
        <taxon>ecological metagenomes</taxon>
    </lineage>
</organism>
<name>A0A3B0YE48_9ZZZZ</name>
<reference evidence="2" key="1">
    <citation type="submission" date="2018-06" db="EMBL/GenBank/DDBJ databases">
        <authorList>
            <person name="Zhirakovskaya E."/>
        </authorList>
    </citation>
    <scope>NUCLEOTIDE SEQUENCE</scope>
</reference>
<dbReference type="Pfam" id="PF04389">
    <property type="entry name" value="Peptidase_M28"/>
    <property type="match status" value="1"/>
</dbReference>
<dbReference type="Gene3D" id="3.40.630.10">
    <property type="entry name" value="Zn peptidases"/>
    <property type="match status" value="1"/>
</dbReference>
<accession>A0A3B0YE48</accession>
<evidence type="ECO:0000259" key="1">
    <source>
        <dbReference type="Pfam" id="PF04389"/>
    </source>
</evidence>
<sequence>EEDGLLGSQDFADNFLSERDHQIKFVHILEMIGYCKHEAGSQMMPEGLPIKLSDIGDFLAIISNRDSNSVVSKLSKIAHSYVPDFHVKILKVYLGLEKLFPHLLRSDHSPFWAKRLPAMMWTDTSEFRNPNYHSAFDLPETLDYEFLINTCKLLVLHCLYFVNEQPE</sequence>
<dbReference type="SUPFAM" id="SSF53187">
    <property type="entry name" value="Zn-dependent exopeptidases"/>
    <property type="match status" value="1"/>
</dbReference>
<feature type="non-terminal residue" evidence="2">
    <location>
        <position position="1"/>
    </location>
</feature>